<reference evidence="5 6" key="1">
    <citation type="journal article" date="2018" name="Science">
        <title>The opium poppy genome and morphinan production.</title>
        <authorList>
            <person name="Guo L."/>
            <person name="Winzer T."/>
            <person name="Yang X."/>
            <person name="Li Y."/>
            <person name="Ning Z."/>
            <person name="He Z."/>
            <person name="Teodor R."/>
            <person name="Lu Y."/>
            <person name="Bowser T.A."/>
            <person name="Graham I.A."/>
            <person name="Ye K."/>
        </authorList>
    </citation>
    <scope>NUCLEOTIDE SEQUENCE [LARGE SCALE GENOMIC DNA]</scope>
    <source>
        <strain evidence="6">cv. HN1</strain>
        <tissue evidence="5">Leaves</tissue>
    </source>
</reference>
<dbReference type="GO" id="GO:0032259">
    <property type="term" value="P:methylation"/>
    <property type="evidence" value="ECO:0007669"/>
    <property type="project" value="UniProtKB-KW"/>
</dbReference>
<dbReference type="Proteomes" id="UP000316621">
    <property type="component" value="Chromosome 7"/>
</dbReference>
<evidence type="ECO:0000256" key="1">
    <source>
        <dbReference type="ARBA" id="ARBA00022603"/>
    </source>
</evidence>
<accession>A0A4Y7K6Y4</accession>
<keyword evidence="2" id="KW-0808">Transferase</keyword>
<dbReference type="InterPro" id="IPR029063">
    <property type="entry name" value="SAM-dependent_MTases_sf"/>
</dbReference>
<keyword evidence="6" id="KW-1185">Reference proteome</keyword>
<dbReference type="Pfam" id="PF00891">
    <property type="entry name" value="Methyltransf_2"/>
    <property type="match status" value="1"/>
</dbReference>
<name>A0A4Y7K6Y4_PAPSO</name>
<sequence length="217" mass="24601">MEVQQHLRKEWVWIYGSIYLEGNPDQSQLFNEGMAGETSLLTKTLIEDCRDTFQNLDSLVDIGGGNGTTIKAIYEAFPHIKCTLYDLPHVIANSTDHPNIVKIPGDMFKSVPSTQAILLKLILHGWTDEQCVNILIRCKEAINQETGKVIIVDVALEEESEHELTKTRLILDIDMMVNTGGRERTADDWENLLKRAGFRSHKIRQIRAIQSVIEAFP</sequence>
<dbReference type="Gramene" id="RZC68100">
    <property type="protein sequence ID" value="RZC68100"/>
    <property type="gene ID" value="C5167_031358"/>
</dbReference>
<proteinExistence type="predicted"/>
<evidence type="ECO:0000313" key="6">
    <source>
        <dbReference type="Proteomes" id="UP000316621"/>
    </source>
</evidence>
<keyword evidence="3" id="KW-0949">S-adenosyl-L-methionine</keyword>
<dbReference type="OMA" id="CKEAINQ"/>
<gene>
    <name evidence="5" type="ORF">C5167_031358</name>
</gene>
<protein>
    <recommendedName>
        <fullName evidence="4">O-methyltransferase C-terminal domain-containing protein</fullName>
    </recommendedName>
</protein>
<dbReference type="GO" id="GO:0008171">
    <property type="term" value="F:O-methyltransferase activity"/>
    <property type="evidence" value="ECO:0007669"/>
    <property type="project" value="InterPro"/>
</dbReference>
<feature type="domain" description="O-methyltransferase C-terminal" evidence="4">
    <location>
        <begin position="19"/>
        <end position="199"/>
    </location>
</feature>
<dbReference type="Gene3D" id="3.40.50.150">
    <property type="entry name" value="Vaccinia Virus protein VP39"/>
    <property type="match status" value="1"/>
</dbReference>
<keyword evidence="1" id="KW-0489">Methyltransferase</keyword>
<evidence type="ECO:0000256" key="2">
    <source>
        <dbReference type="ARBA" id="ARBA00022679"/>
    </source>
</evidence>
<dbReference type="InterPro" id="IPR001077">
    <property type="entry name" value="COMT_C"/>
</dbReference>
<dbReference type="STRING" id="3469.A0A4Y7K6Y4"/>
<dbReference type="EMBL" id="CM010721">
    <property type="protein sequence ID" value="RZC68100.1"/>
    <property type="molecule type" value="Genomic_DNA"/>
</dbReference>
<evidence type="ECO:0000259" key="4">
    <source>
        <dbReference type="Pfam" id="PF00891"/>
    </source>
</evidence>
<organism evidence="5 6">
    <name type="scientific">Papaver somniferum</name>
    <name type="common">Opium poppy</name>
    <dbReference type="NCBI Taxonomy" id="3469"/>
    <lineage>
        <taxon>Eukaryota</taxon>
        <taxon>Viridiplantae</taxon>
        <taxon>Streptophyta</taxon>
        <taxon>Embryophyta</taxon>
        <taxon>Tracheophyta</taxon>
        <taxon>Spermatophyta</taxon>
        <taxon>Magnoliopsida</taxon>
        <taxon>Ranunculales</taxon>
        <taxon>Papaveraceae</taxon>
        <taxon>Papaveroideae</taxon>
        <taxon>Papaver</taxon>
    </lineage>
</organism>
<dbReference type="PROSITE" id="PS51683">
    <property type="entry name" value="SAM_OMT_II"/>
    <property type="match status" value="1"/>
</dbReference>
<dbReference type="SUPFAM" id="SSF53335">
    <property type="entry name" value="S-adenosyl-L-methionine-dependent methyltransferases"/>
    <property type="match status" value="1"/>
</dbReference>
<dbReference type="AlphaFoldDB" id="A0A4Y7K6Y4"/>
<evidence type="ECO:0000313" key="5">
    <source>
        <dbReference type="EMBL" id="RZC68100.1"/>
    </source>
</evidence>
<dbReference type="PANTHER" id="PTHR11746">
    <property type="entry name" value="O-METHYLTRANSFERASE"/>
    <property type="match status" value="1"/>
</dbReference>
<dbReference type="InterPro" id="IPR016461">
    <property type="entry name" value="COMT-like"/>
</dbReference>
<evidence type="ECO:0000256" key="3">
    <source>
        <dbReference type="ARBA" id="ARBA00022691"/>
    </source>
</evidence>